<keyword evidence="15" id="KW-1185">Reference proteome</keyword>
<feature type="domain" description="Ionotropic glutamate receptor C-terminal" evidence="13">
    <location>
        <begin position="589"/>
        <end position="996"/>
    </location>
</feature>
<keyword evidence="4 11" id="KW-1133">Transmembrane helix</keyword>
<comment type="subcellular location">
    <subcellularLocation>
        <location evidence="1">Membrane</location>
        <topology evidence="1">Multi-pass membrane protein</topology>
    </subcellularLocation>
</comment>
<proteinExistence type="predicted"/>
<dbReference type="InterPro" id="IPR001320">
    <property type="entry name" value="Iontro_rcpt_C"/>
</dbReference>
<evidence type="ECO:0000256" key="6">
    <source>
        <dbReference type="ARBA" id="ARBA00023136"/>
    </source>
</evidence>
<protein>
    <recommendedName>
        <fullName evidence="13">Ionotropic glutamate receptor C-terminal domain-containing protein</fullName>
    </recommendedName>
</protein>
<keyword evidence="2" id="KW-0813">Transport</keyword>
<dbReference type="GO" id="GO:0015276">
    <property type="term" value="F:ligand-gated monoatomic ion channel activity"/>
    <property type="evidence" value="ECO:0007669"/>
    <property type="project" value="InterPro"/>
</dbReference>
<dbReference type="Proteomes" id="UP001314170">
    <property type="component" value="Unassembled WGS sequence"/>
</dbReference>
<dbReference type="Gene3D" id="3.40.190.10">
    <property type="entry name" value="Periplasmic binding protein-like II"/>
    <property type="match status" value="4"/>
</dbReference>
<feature type="transmembrane region" description="Helical" evidence="11">
    <location>
        <begin position="385"/>
        <end position="403"/>
    </location>
</feature>
<dbReference type="GO" id="GO:0016020">
    <property type="term" value="C:membrane"/>
    <property type="evidence" value="ECO:0007669"/>
    <property type="project" value="UniProtKB-SubCell"/>
</dbReference>
<evidence type="ECO:0000256" key="7">
    <source>
        <dbReference type="ARBA" id="ARBA00023170"/>
    </source>
</evidence>
<evidence type="ECO:0000256" key="1">
    <source>
        <dbReference type="ARBA" id="ARBA00004141"/>
    </source>
</evidence>
<evidence type="ECO:0000256" key="12">
    <source>
        <dbReference type="SAM" id="SignalP"/>
    </source>
</evidence>
<keyword evidence="5" id="KW-0406">Ion transport</keyword>
<sequence length="1084" mass="119460">MAAGVLDLFYTTILLFTISNAFPVNERGNKWISTIGEVVECSTHVGREEKAAIDISMQDFCCFTGHKHGNSSRATFEGLSCVLLDAAFYLLENQKCALTWQRAALVAERNDVTNEAAIISVTTGIHLILPEKELVVIMMHPDGYVRNNSTSVIVMTKCSEVIAICEDRNSCMSTFGSIDFHSAMLHDSRDQLESSEFPALSSLIDSNTTNKKVLIALSFEMAKQMGACMQITADGNTSPFCCPDSSMVTSMQGVLGSMACEIYNVKMRWLKNFILARPNFRQFLEVSHDQKHMAGFSENLFESAVEVLPYNSIGKITPFLGPYDDLVSEVLFKSLDAAVGDTEIQADHRYAEFSEPYEGGVLMVVTTKRHKSHVWLFMKPFNQGLWFIMAAMTIFTVFVVLFVECHNDNGSREPLGRQIGSILCAERKPPNHIFVSLSAASLTSMTTKSEFEPSATDIGVLLRTNSVVGCNGSSFIVQYLVEVLGFNPVNIRSIGSIDDYAKALLSGDIKSAFFLVSHAKVFLAKYKGFTVAGPAYKLGSFRASMSRRGSPFSFNKLTGEYEDNISRRQTRRLSDQSVSASNVKRKRLKIAVPMRSTTNHFVGVSNYQNNITRFSLDVFEAAAKALSYKLVYEMVAIHGSHDDLLKEISLKGSPRFQEIHIKFLNVHEGSDSFLFLPCFYNKNHGDLYAPPTFDAATGDILIRADAYQLVEFSQPYFEAGLNMVVTVKTNKAELTMMMTPFTQGMWLIMAGLSFFTGFVVWFIERQNDDGSDHPAGRGFGSVLWRAFDLIPAFDNVHISVNSIEETDGAGGGLGDGGCGGDSNEKHARESTRNSLSHLVLAPWLFLMLIVTSTFTTSLTSLITTNSQAEPSKVDVNMLKRTGAVVACDGSSIVTQYLVKVLKFRPENVRSISSVDEYAKALSSGHIKAAFILTTYAKAFLAKHCTSFTIAGPTYKLGDFGFVFQKGSALGLDMSQAILRLSENGELQLLEEEMLSYSNCSASTSDPNAIQSLGPGPFLGLFVISVGASAIALLITVIRLLRQRWDRVTDIQAALMGSQLWTWVLILFTQDQATTELQLARRNSG</sequence>
<keyword evidence="6 11" id="KW-0472">Membrane</keyword>
<organism evidence="14 15">
    <name type="scientific">Dovyalis caffra</name>
    <dbReference type="NCBI Taxonomy" id="77055"/>
    <lineage>
        <taxon>Eukaryota</taxon>
        <taxon>Viridiplantae</taxon>
        <taxon>Streptophyta</taxon>
        <taxon>Embryophyta</taxon>
        <taxon>Tracheophyta</taxon>
        <taxon>Spermatophyta</taxon>
        <taxon>Magnoliopsida</taxon>
        <taxon>eudicotyledons</taxon>
        <taxon>Gunneridae</taxon>
        <taxon>Pentapetalae</taxon>
        <taxon>rosids</taxon>
        <taxon>fabids</taxon>
        <taxon>Malpighiales</taxon>
        <taxon>Salicaceae</taxon>
        <taxon>Flacourtieae</taxon>
        <taxon>Dovyalis</taxon>
    </lineage>
</organism>
<evidence type="ECO:0000313" key="14">
    <source>
        <dbReference type="EMBL" id="CAK7337674.1"/>
    </source>
</evidence>
<keyword evidence="8" id="KW-0325">Glycoprotein</keyword>
<dbReference type="EMBL" id="CAWUPB010001108">
    <property type="protein sequence ID" value="CAK7337674.1"/>
    <property type="molecule type" value="Genomic_DNA"/>
</dbReference>
<gene>
    <name evidence="14" type="ORF">DCAF_LOCUS12712</name>
</gene>
<dbReference type="AlphaFoldDB" id="A0AAV1RQY0"/>
<evidence type="ECO:0000256" key="9">
    <source>
        <dbReference type="ARBA" id="ARBA00023286"/>
    </source>
</evidence>
<evidence type="ECO:0000256" key="11">
    <source>
        <dbReference type="SAM" id="Phobius"/>
    </source>
</evidence>
<feature type="transmembrane region" description="Helical" evidence="11">
    <location>
        <begin position="838"/>
        <end position="862"/>
    </location>
</feature>
<dbReference type="SMART" id="SM00079">
    <property type="entry name" value="PBPe"/>
    <property type="match status" value="1"/>
</dbReference>
<keyword evidence="12" id="KW-0732">Signal</keyword>
<evidence type="ECO:0000259" key="13">
    <source>
        <dbReference type="SMART" id="SM00079"/>
    </source>
</evidence>
<evidence type="ECO:0000256" key="8">
    <source>
        <dbReference type="ARBA" id="ARBA00023180"/>
    </source>
</evidence>
<keyword evidence="3 11" id="KW-0812">Transmembrane</keyword>
<feature type="transmembrane region" description="Helical" evidence="11">
    <location>
        <begin position="744"/>
        <end position="763"/>
    </location>
</feature>
<reference evidence="14 15" key="1">
    <citation type="submission" date="2024-01" db="EMBL/GenBank/DDBJ databases">
        <authorList>
            <person name="Waweru B."/>
        </authorList>
    </citation>
    <scope>NUCLEOTIDE SEQUENCE [LARGE SCALE GENOMIC DNA]</scope>
</reference>
<evidence type="ECO:0000313" key="15">
    <source>
        <dbReference type="Proteomes" id="UP001314170"/>
    </source>
</evidence>
<comment type="caution">
    <text evidence="14">The sequence shown here is derived from an EMBL/GenBank/DDBJ whole genome shotgun (WGS) entry which is preliminary data.</text>
</comment>
<dbReference type="SUPFAM" id="SSF53850">
    <property type="entry name" value="Periplasmic binding protein-like II"/>
    <property type="match status" value="2"/>
</dbReference>
<feature type="chain" id="PRO_5043875220" description="Ionotropic glutamate receptor C-terminal domain-containing protein" evidence="12">
    <location>
        <begin position="22"/>
        <end position="1084"/>
    </location>
</feature>
<evidence type="ECO:0000256" key="2">
    <source>
        <dbReference type="ARBA" id="ARBA00022448"/>
    </source>
</evidence>
<feature type="transmembrane region" description="Helical" evidence="11">
    <location>
        <begin position="1017"/>
        <end position="1040"/>
    </location>
</feature>
<evidence type="ECO:0000256" key="5">
    <source>
        <dbReference type="ARBA" id="ARBA00023065"/>
    </source>
</evidence>
<evidence type="ECO:0000256" key="3">
    <source>
        <dbReference type="ARBA" id="ARBA00022692"/>
    </source>
</evidence>
<keyword evidence="10" id="KW-0407">Ion channel</keyword>
<keyword evidence="7" id="KW-0675">Receptor</keyword>
<dbReference type="InterPro" id="IPR015683">
    <property type="entry name" value="Ionotropic_Glu_rcpt"/>
</dbReference>
<keyword evidence="9" id="KW-1071">Ligand-gated ion channel</keyword>
<name>A0AAV1RQY0_9ROSI</name>
<accession>A0AAV1RQY0</accession>
<evidence type="ECO:0000256" key="4">
    <source>
        <dbReference type="ARBA" id="ARBA00022989"/>
    </source>
</evidence>
<evidence type="ECO:0000256" key="10">
    <source>
        <dbReference type="ARBA" id="ARBA00023303"/>
    </source>
</evidence>
<feature type="signal peptide" evidence="12">
    <location>
        <begin position="1"/>
        <end position="21"/>
    </location>
</feature>
<dbReference type="PANTHER" id="PTHR18966">
    <property type="entry name" value="IONOTROPIC GLUTAMATE RECEPTOR"/>
    <property type="match status" value="1"/>
</dbReference>